<proteinExistence type="predicted"/>
<name>A0A517IF17_BREBE</name>
<dbReference type="EMBL" id="CP042161">
    <property type="protein sequence ID" value="QDS37470.1"/>
    <property type="molecule type" value="Genomic_DNA"/>
</dbReference>
<accession>A0A517IF17</accession>
<reference evidence="1 2" key="1">
    <citation type="submission" date="2019-07" db="EMBL/GenBank/DDBJ databases">
        <title>Characterization of Brevibacillus brevis HK544, as a potential biocontrol agent.</title>
        <authorList>
            <person name="Kim H."/>
        </authorList>
    </citation>
    <scope>NUCLEOTIDE SEQUENCE [LARGE SCALE GENOMIC DNA]</scope>
    <source>
        <strain evidence="1 2">HK544</strain>
    </source>
</reference>
<dbReference type="Proteomes" id="UP000317713">
    <property type="component" value="Chromosome"/>
</dbReference>
<protein>
    <recommendedName>
        <fullName evidence="3">Peptidase C-terminal archaeal/bacterial domain-containing protein</fullName>
    </recommendedName>
</protein>
<dbReference type="AlphaFoldDB" id="A0A517IF17"/>
<evidence type="ECO:0000313" key="2">
    <source>
        <dbReference type="Proteomes" id="UP000317713"/>
    </source>
</evidence>
<dbReference type="SUPFAM" id="SSF89260">
    <property type="entry name" value="Collagen-binding domain"/>
    <property type="match status" value="1"/>
</dbReference>
<evidence type="ECO:0000313" key="1">
    <source>
        <dbReference type="EMBL" id="QDS37470.1"/>
    </source>
</evidence>
<sequence length="222" mass="24818">MGTPIIRRIAKIDINSHSSINVDLILVKSSNYYKKLQNLYLQLSCKMVKNNSTYYHSFWRDLFVKKVVASLLSLSLVLSASVSALAAEPVKISKSSQKAASANDPYEPNDDPAFAPYINSNVSYTAQISHNRDADYYNFYAKPGEIKFALSKLSSDSKQLDITIQKPGGQKVKSTYTKGNTSFTAHIPEEGQYYIFIVHSDGFFDPTPISAIPYTFKAIFNQ</sequence>
<evidence type="ECO:0008006" key="3">
    <source>
        <dbReference type="Google" id="ProtNLM"/>
    </source>
</evidence>
<dbReference type="Gene3D" id="2.60.120.380">
    <property type="match status" value="1"/>
</dbReference>
<organism evidence="1 2">
    <name type="scientific">Brevibacillus brevis</name>
    <name type="common">Bacillus brevis</name>
    <dbReference type="NCBI Taxonomy" id="1393"/>
    <lineage>
        <taxon>Bacteria</taxon>
        <taxon>Bacillati</taxon>
        <taxon>Bacillota</taxon>
        <taxon>Bacilli</taxon>
        <taxon>Bacillales</taxon>
        <taxon>Paenibacillaceae</taxon>
        <taxon>Brevibacillus</taxon>
    </lineage>
</organism>
<gene>
    <name evidence="1" type="ORF">FPS98_27810</name>
</gene>